<evidence type="ECO:0000313" key="2">
    <source>
        <dbReference type="Proteomes" id="UP000831701"/>
    </source>
</evidence>
<proteinExistence type="predicted"/>
<accession>A0ACB8WS59</accession>
<gene>
    <name evidence="1" type="ORF">L3Q82_024923</name>
</gene>
<dbReference type="EMBL" id="CM041537">
    <property type="protein sequence ID" value="KAI3370132.1"/>
    <property type="molecule type" value="Genomic_DNA"/>
</dbReference>
<protein>
    <submittedName>
        <fullName evidence="1">Uncharacterized protein</fullName>
    </submittedName>
</protein>
<name>A0ACB8WS59_9TELE</name>
<keyword evidence="2" id="KW-1185">Reference proteome</keyword>
<dbReference type="Proteomes" id="UP000831701">
    <property type="component" value="Chromosome 7"/>
</dbReference>
<sequence length="2707" mass="301488">METEGYRDLLETSDGQGVGLLDGGGEVGAEEGWSTPYPLGFQVSLTTVLILELVLGFSSNLTVLVLYCAQSNLVDSVSNLVTVNLHVLDILVCVLCLPLTVAVLLLPANGSGVSSLATLCCFHEACVTFTSVATAVNVLVISLDRYDISVRPASRLLTPRRAALLLAAVWAVSLAVFFLPFLEGDFFSSSAENGEDKEPKGQSNNSELTTALTPIFSSLAPSSFPSTHPSSHSHHLPPEWQNRTLLCVGGQGYYTGLAIYYHLLLQVPCFFIAVAVMLFTYSRILQALNIRIGSHMMRGTRAKDSTCRIRCRRRRKKDLSLPTEVVSSNQNQNLTHPPLIPSPTPTPTSPPPLSSMPQGMSDSGATVTTVSTAATTPIATTPATPASPTPPSAATQTHATSPLPASSMGVQASVSAIIALRRAVRRHRDRRERQRRVLKMSLIIISTFLGCWAPLSAVNVLILCLGPSDGLVRLRLCFLAMAYGTTIFHPLLYAFTRQKLRRALKTRVKKRVVSLLQVDPAPSGGTVIHNSWVEGGGQRKSRKPRVEASDCTDRCLTEAHITFSVNNLLKFNHSAEKGYRKEKRTEGFRRCLSVRPSCSALCLSLLRSGRRPAAPPCGPAAKSSRIGSQTSGRASCPPCDVGPPSSAVRCGVRMSPALEALMQADGTPYPGKGVMLEPFVHQVGGHSCVLRFGEQTICKPLIPREHQFYKSLPTEMRKFTPQYKGVVSVSFEEDEEGNLCLIAYPLHSESGDLENKDPSSDCEPKSKMLKWSNKKQSTLLLENDNYSKDRARHSRKEDKIMSYNRDEMQQQQQQAEVLYFSLEKGNVVPQIKHNPWSLKCHQQHLQRMKENAKHRNQYKFILLENLTWRYTLPCVLDLKMGTRQHGDDASEEKKANQIRKCQQSTSASIGVRLCGMQVYQSDTGQLMFMNKYHGRKLTLAGFKEALYQFFHDGRRLRRELLSPVLRRLREMQAALEACESYRFYSSSLLIIYDGDPPRTPARPRHRGGEEGDEDEPSDEEGGGGGGRTRKMRRRKLEKIRPEYLKSLDVVGLSWLTRLCNIAWRLGTVPLEWQTGVVVPLLKRDGPESVFQLQGITLLSLPGRSAYARVLERRIRPIVEHLGFRRNNALVFVPVVEHWTSSIPSCRVLEGLWEFAQPVHMCFVDLEKAFDRVPCGILWGVLHDVVLLASSSQDLQHVLERFAAECEAAGMRISTSKSEAMVRLDRKRVACPLRVGGEVLPQVEEFKYLGVLFTSEGKMEREIDRRIGAASAVMRRNEFPLHGVAGRSLRDRVRSSVTREELGVEPLLLRTERSQLRWLGHLFRMPPGRLPREVFQACPTGRRPRGRPRTRWRDYVSRLAWERLGDPPGRAGGKCLGKKNRENVDLVKRSGVVFLSWISRLWSDLRVKFLEVIKPFCAVLPEIQKPERKIQFREKVLWTAITLFIFLVCCQIPLFGIMSSDSADPFYWMRVILASNRGTLMELGISPIVTSGLIMQLLAGAKIIEVGDTPKDRALFNGAQKLFGMIITIGQAIVYVMTGMYGDPSEMGAGICLLIIIQLFVAGMIVLLLDELLQKGYGLGSGISLFIATNICETIVWKAFSPTTVNTGRGTEFEGAIIALFHLLATRTDKVRALREAFYRQNLPNLMNLIATVFVFAVVIYFQGFRVDLPIKSARYRGQYNTYPIKLFYTSNIPIILQSALVSNLYVISQMLSTRFSGNFLVNLLGTWSDTSSGGPARAYPVGGLCYYLSPPESFGSVLEDPVHALIYIVFMLGSCAFFSKTWIEVSGSSAKDVAKQLKEQQMVMRGHRETSMVHELNRYIPTAAAFGGLCIGGLSVMADFLGAIGSGTGILLAVTIIYQYFEIFVKEQSESRRSKSQQEEFNLSRLEEMSSVRQEGKDQIIFVTKEDHATPSSAELVEEDPNDPYEERGLILPSGEINWNCPCLGGMASGPCGTEFKDAFSCFHYSKEEVKGSECLEQFRAMQECMQRYPELYPQEDEKASQEQSSEIDQTSQDSAETMSSLKEICSGLPLDPLPPNWGRDPNVPHAPMRTPNLTADEERLALRNALRYFPPSHHAMLAPEFAQELRQYGHIYMYRFCPTLRMRAYPIDQYPCRTRQAASIMLMIMNNLDPAVAQFPQELVTYGGNGQVFGNWAQFRLVMHYLSEMTEEQTLVMYSGHPMGLFPSLPSSPRAIITNGMVIPNYASKEQYEKMFALGVSMYGQMTAGSYCYIGPQGIVHGTMLTVLNAGRRYLGTDDLRGRVFVTSGLGGMSGAQAKAAVIAGCIGVIAEVDEAPLRKRHEQGWLMEVTSSMEHCIKCIREAKRSKTPLSLGYHGNIVDLWERLLLEYERTGELLVDLGSDQTSLHNPYNGGYYPVQLSFRQANQLMSTDPNRFRTMVQESLRRHVKAVNRLADAGMFFWDYGNAFLLEAQRAGAEVEKVGGGATEFRYPSYVQHIMGDIFSLGFGPFRWVCTSGDPQDLAATDDIAATVLEEISANVTNRIRQQYNDNIRWIREAGKHKMVVGSQARILYSDQKGRVCIALAINRAIADGRVSAPVVISRDHHDVSGTDSPFRETSNVYDGSAFCADMAVQNFVGDAFRGATWVALHNGGGVGWGEVMNGGFGLLLDGSEEAAKRATLMLNWDVSNGVARRCWSGNSNAYETIQRTMEENRQLRVTMPFPVQDEHMLDLSRLGRNALPGSAKVLWTD</sequence>
<reference evidence="1" key="1">
    <citation type="submission" date="2022-04" db="EMBL/GenBank/DDBJ databases">
        <title>Jade perch genome.</title>
        <authorList>
            <person name="Chao B."/>
        </authorList>
    </citation>
    <scope>NUCLEOTIDE SEQUENCE</scope>
    <source>
        <strain evidence="1">CB-2022</strain>
    </source>
</reference>
<organism evidence="1 2">
    <name type="scientific">Scortum barcoo</name>
    <name type="common">barcoo grunter</name>
    <dbReference type="NCBI Taxonomy" id="214431"/>
    <lineage>
        <taxon>Eukaryota</taxon>
        <taxon>Metazoa</taxon>
        <taxon>Chordata</taxon>
        <taxon>Craniata</taxon>
        <taxon>Vertebrata</taxon>
        <taxon>Euteleostomi</taxon>
        <taxon>Actinopterygii</taxon>
        <taxon>Neopterygii</taxon>
        <taxon>Teleostei</taxon>
        <taxon>Neoteleostei</taxon>
        <taxon>Acanthomorphata</taxon>
        <taxon>Eupercaria</taxon>
        <taxon>Centrarchiformes</taxon>
        <taxon>Terapontoidei</taxon>
        <taxon>Terapontidae</taxon>
        <taxon>Scortum</taxon>
    </lineage>
</organism>
<comment type="caution">
    <text evidence="1">The sequence shown here is derived from an EMBL/GenBank/DDBJ whole genome shotgun (WGS) entry which is preliminary data.</text>
</comment>
<evidence type="ECO:0000313" key="1">
    <source>
        <dbReference type="EMBL" id="KAI3370132.1"/>
    </source>
</evidence>